<dbReference type="GO" id="GO:1902201">
    <property type="term" value="P:negative regulation of bacterial-type flagellum-dependent cell motility"/>
    <property type="evidence" value="ECO:0007669"/>
    <property type="project" value="TreeGrafter"/>
</dbReference>
<dbReference type="GO" id="GO:0052621">
    <property type="term" value="F:diguanylate cyclase activity"/>
    <property type="evidence" value="ECO:0007669"/>
    <property type="project" value="UniProtKB-EC"/>
</dbReference>
<sequence>MIFRGCTLTEAKERLDRLRESLAERRLVNRHNDEPFGKITFSAGVADVFDHPDPRAALKAADEALYAAKTGGRNQIRVAPKPGTAR</sequence>
<dbReference type="AlphaFoldDB" id="A0A031JLY3"/>
<proteinExistence type="predicted"/>
<gene>
    <name evidence="3" type="ORF">BV97_04397</name>
</gene>
<protein>
    <recommendedName>
        <fullName evidence="1">diguanylate cyclase</fullName>
        <ecNumber evidence="1">2.7.7.65</ecNumber>
    </recommendedName>
</protein>
<dbReference type="eggNOG" id="COG2199">
    <property type="taxonomic scope" value="Bacteria"/>
</dbReference>
<reference evidence="3 4" key="1">
    <citation type="submission" date="2014-03" db="EMBL/GenBank/DDBJ databases">
        <title>Whole genome sequence of Novosphingobium resinovorum KF1.</title>
        <authorList>
            <person name="Gan H.M."/>
            <person name="Gan H.Y."/>
            <person name="Chew T.H."/>
            <person name="Savka M.A."/>
        </authorList>
    </citation>
    <scope>NUCLEOTIDE SEQUENCE [LARGE SCALE GENOMIC DNA]</scope>
    <source>
        <strain evidence="3 4">KF1</strain>
    </source>
</reference>
<dbReference type="GO" id="GO:0043709">
    <property type="term" value="P:cell adhesion involved in single-species biofilm formation"/>
    <property type="evidence" value="ECO:0007669"/>
    <property type="project" value="TreeGrafter"/>
</dbReference>
<dbReference type="EC" id="2.7.7.65" evidence="1"/>
<dbReference type="InterPro" id="IPR000160">
    <property type="entry name" value="GGDEF_dom"/>
</dbReference>
<dbReference type="SUPFAM" id="SSF55073">
    <property type="entry name" value="Nucleotide cyclase"/>
    <property type="match status" value="1"/>
</dbReference>
<evidence type="ECO:0000313" key="3">
    <source>
        <dbReference type="EMBL" id="EZP77072.1"/>
    </source>
</evidence>
<dbReference type="PROSITE" id="PS50887">
    <property type="entry name" value="GGDEF"/>
    <property type="match status" value="1"/>
</dbReference>
<dbReference type="InterPro" id="IPR050469">
    <property type="entry name" value="Diguanylate_Cyclase"/>
</dbReference>
<dbReference type="InterPro" id="IPR029787">
    <property type="entry name" value="Nucleotide_cyclase"/>
</dbReference>
<dbReference type="EMBL" id="JFYZ01000034">
    <property type="protein sequence ID" value="EZP77072.1"/>
    <property type="molecule type" value="Genomic_DNA"/>
</dbReference>
<accession>A0A031JLY3</accession>
<dbReference type="PATRIC" id="fig|158500.4.peg.4467"/>
<dbReference type="GO" id="GO:0005886">
    <property type="term" value="C:plasma membrane"/>
    <property type="evidence" value="ECO:0007669"/>
    <property type="project" value="TreeGrafter"/>
</dbReference>
<comment type="caution">
    <text evidence="3">The sequence shown here is derived from an EMBL/GenBank/DDBJ whole genome shotgun (WGS) entry which is preliminary data.</text>
</comment>
<dbReference type="PANTHER" id="PTHR45138">
    <property type="entry name" value="REGULATORY COMPONENTS OF SENSORY TRANSDUCTION SYSTEM"/>
    <property type="match status" value="1"/>
</dbReference>
<name>A0A031JLY3_9SPHN</name>
<dbReference type="InterPro" id="IPR043128">
    <property type="entry name" value="Rev_trsase/Diguanyl_cyclase"/>
</dbReference>
<dbReference type="Gene3D" id="3.30.70.270">
    <property type="match status" value="1"/>
</dbReference>
<evidence type="ECO:0000259" key="2">
    <source>
        <dbReference type="PROSITE" id="PS50887"/>
    </source>
</evidence>
<dbReference type="PANTHER" id="PTHR45138:SF24">
    <property type="entry name" value="DIGUANYLATE CYCLASE DGCC-RELATED"/>
    <property type="match status" value="1"/>
</dbReference>
<feature type="domain" description="GGDEF" evidence="2">
    <location>
        <begin position="1"/>
        <end position="81"/>
    </location>
</feature>
<organism evidence="3 4">
    <name type="scientific">Novosphingobium resinovorum</name>
    <dbReference type="NCBI Taxonomy" id="158500"/>
    <lineage>
        <taxon>Bacteria</taxon>
        <taxon>Pseudomonadati</taxon>
        <taxon>Pseudomonadota</taxon>
        <taxon>Alphaproteobacteria</taxon>
        <taxon>Sphingomonadales</taxon>
        <taxon>Sphingomonadaceae</taxon>
        <taxon>Novosphingobium</taxon>
    </lineage>
</organism>
<evidence type="ECO:0000313" key="4">
    <source>
        <dbReference type="Proteomes" id="UP000024329"/>
    </source>
</evidence>
<dbReference type="Proteomes" id="UP000024329">
    <property type="component" value="Unassembled WGS sequence"/>
</dbReference>
<dbReference type="Pfam" id="PF00990">
    <property type="entry name" value="GGDEF"/>
    <property type="match status" value="1"/>
</dbReference>
<evidence type="ECO:0000256" key="1">
    <source>
        <dbReference type="ARBA" id="ARBA00012528"/>
    </source>
</evidence>